<gene>
    <name evidence="6" type="ORF">H9Q79_02090</name>
</gene>
<dbReference type="AlphaFoldDB" id="A0A7G9GE76"/>
<evidence type="ECO:0000256" key="2">
    <source>
        <dbReference type="ARBA" id="ARBA00011322"/>
    </source>
</evidence>
<dbReference type="InterPro" id="IPR038729">
    <property type="entry name" value="Rad50/SbcC_AAA"/>
</dbReference>
<dbReference type="RefSeq" id="WP_249329104.1">
    <property type="nucleotide sequence ID" value="NZ_CP060635.1"/>
</dbReference>
<dbReference type="PANTHER" id="PTHR32114:SF2">
    <property type="entry name" value="ABC TRANSPORTER ABCH.3"/>
    <property type="match status" value="1"/>
</dbReference>
<dbReference type="KEGG" id="whj:H9Q79_02090"/>
<dbReference type="InterPro" id="IPR027417">
    <property type="entry name" value="P-loop_NTPase"/>
</dbReference>
<comment type="similarity">
    <text evidence="1">Belongs to the SMC family. SbcC subfamily.</text>
</comment>
<dbReference type="PROSITE" id="PS00675">
    <property type="entry name" value="SIGMA54_INTERACT_1"/>
    <property type="match status" value="1"/>
</dbReference>
<dbReference type="Proteomes" id="UP000515860">
    <property type="component" value="Chromosome"/>
</dbReference>
<comment type="subunit">
    <text evidence="2">Heterodimer of SbcC and SbcD.</text>
</comment>
<dbReference type="GO" id="GO:0016887">
    <property type="term" value="F:ATP hydrolysis activity"/>
    <property type="evidence" value="ECO:0007669"/>
    <property type="project" value="InterPro"/>
</dbReference>
<dbReference type="GO" id="GO:0006302">
    <property type="term" value="P:double-strand break repair"/>
    <property type="evidence" value="ECO:0007669"/>
    <property type="project" value="InterPro"/>
</dbReference>
<dbReference type="PANTHER" id="PTHR32114">
    <property type="entry name" value="ABC TRANSPORTER ABCH.3"/>
    <property type="match status" value="1"/>
</dbReference>
<evidence type="ECO:0000313" key="7">
    <source>
        <dbReference type="Proteomes" id="UP000515860"/>
    </source>
</evidence>
<evidence type="ECO:0000259" key="5">
    <source>
        <dbReference type="Pfam" id="PF13476"/>
    </source>
</evidence>
<name>A0A7G9GE76_9FIRM</name>
<feature type="coiled-coil region" evidence="4">
    <location>
        <begin position="256"/>
        <end position="357"/>
    </location>
</feature>
<dbReference type="SUPFAM" id="SSF52540">
    <property type="entry name" value="P-loop containing nucleoside triphosphate hydrolases"/>
    <property type="match status" value="1"/>
</dbReference>
<evidence type="ECO:0000256" key="1">
    <source>
        <dbReference type="ARBA" id="ARBA00006930"/>
    </source>
</evidence>
<organism evidence="6 7">
    <name type="scientific">Wansuia hejianensis</name>
    <dbReference type="NCBI Taxonomy" id="2763667"/>
    <lineage>
        <taxon>Bacteria</taxon>
        <taxon>Bacillati</taxon>
        <taxon>Bacillota</taxon>
        <taxon>Clostridia</taxon>
        <taxon>Lachnospirales</taxon>
        <taxon>Lachnospiraceae</taxon>
        <taxon>Wansuia</taxon>
    </lineage>
</organism>
<accession>A0A7G9GE76</accession>
<feature type="domain" description="Rad50/SbcC-type AAA" evidence="5">
    <location>
        <begin position="6"/>
        <end position="279"/>
    </location>
</feature>
<evidence type="ECO:0000256" key="4">
    <source>
        <dbReference type="SAM" id="Coils"/>
    </source>
</evidence>
<keyword evidence="4" id="KW-0175">Coiled coil</keyword>
<dbReference type="Pfam" id="PF13476">
    <property type="entry name" value="AAA_23"/>
    <property type="match status" value="1"/>
</dbReference>
<evidence type="ECO:0000313" key="6">
    <source>
        <dbReference type="EMBL" id="QNM09108.1"/>
    </source>
</evidence>
<dbReference type="Pfam" id="PF13558">
    <property type="entry name" value="SbcC_Walker_B"/>
    <property type="match status" value="1"/>
</dbReference>
<reference evidence="6 7" key="1">
    <citation type="submission" date="2020-08" db="EMBL/GenBank/DDBJ databases">
        <authorList>
            <person name="Liu C."/>
            <person name="Sun Q."/>
        </authorList>
    </citation>
    <scope>NUCLEOTIDE SEQUENCE [LARGE SCALE GENOMIC DNA]</scope>
    <source>
        <strain evidence="6 7">NSJ-29</strain>
    </source>
</reference>
<dbReference type="EMBL" id="CP060635">
    <property type="protein sequence ID" value="QNM09108.1"/>
    <property type="molecule type" value="Genomic_DNA"/>
</dbReference>
<protein>
    <recommendedName>
        <fullName evidence="3">Nuclease SbcCD subunit C</fullName>
    </recommendedName>
</protein>
<dbReference type="Gene3D" id="3.40.50.300">
    <property type="entry name" value="P-loop containing nucleotide triphosphate hydrolases"/>
    <property type="match status" value="2"/>
</dbReference>
<dbReference type="InterPro" id="IPR025662">
    <property type="entry name" value="Sigma_54_int_dom_ATP-bd_1"/>
</dbReference>
<evidence type="ECO:0000256" key="3">
    <source>
        <dbReference type="ARBA" id="ARBA00013368"/>
    </source>
</evidence>
<keyword evidence="7" id="KW-1185">Reference proteome</keyword>
<sequence>MKPVNLVLSSFGSYAGRTEIDFSRVDHGLFLITGDTGSGKTTLFDAITFALYGTASGGSRDGKMMRSQYASPTDETYVEYTFRYRGSIYTVRRNPEYERAKKNRKGEEGLTKELPSAELTLPDGTVYRGRLRETDRKIQEIIGLDREQFTQIMMIAQGEFLKLLLASSDERKKIFSGIFHTYGCRAVEEELGRRYSLLKEELGASRQRSSVLMKTLCSGGGETGEKLALAAGQEAPDLEEAAALIDSLMEEDRECLKETEINLRNQDQVIQKLTEKIARQEAMNAGLRELEESREKLDKLKSQVGRQRVLARALLLAERAELISVHEMAVNRLEREQQEQRERISGIKEEIAGEKKECRERKLKLSASREEYAWERLRRREGLYREAGRFLEESLALRSEAEESFRTFQDAFFLEQAGILAEKRLEPGRPCPVCGSVTHPKPARLPDGAVTEEDVKAARDKSARASAVCEKAAAEAAAARSSYQEEFLRYFQMSGGKDSKAARRKLEERLKQERATETEEDGKPVRDGLDWKIWAESRERELLTMEKELERHMDRFSSARVLESEILRQAAQTGERLKEAKETFRKVLKDQKFRGRADYLRARMTPDEYESGKQSRESYEKELRFLEVRIETLRAHTKGVILTDCGLWKSGKEEAERSRRTLMGVREELKGRIRQNGQIRRRIEEEVRLQAHLEEKVSMAGRLYRTAAGKLKGKSSVDYETFVQRRYFEQIIAAANKRLLDMTGNSFKLQCRSIEASSLRGSAGLDLNVYTLATGKERDVKTLSGGESFLAALSMALGLSDVIQSSYGAQAFDTMFIDEGFGSLDESTRERVMQVLDSLAGGDRLIGVISHVAELKENIECHLEVKKTARGSTIEWKF</sequence>
<feature type="coiled-coil region" evidence="4">
    <location>
        <begin position="609"/>
        <end position="636"/>
    </location>
</feature>
<proteinExistence type="inferred from homology"/>